<name>A0A0P9RMB2_PSEA0</name>
<accession>A0A0P9RMB2</accession>
<sequence length="93" mass="10162">MDAYGFSFAIGAMKPEPFLYRATCELLGADGSNYFGNDSVVMVGDSEKCDRDGPAAEGIQGYLLNHRGGRDFTNLTDFADHVLIYNECQGEPK</sequence>
<evidence type="ECO:0000313" key="3">
    <source>
        <dbReference type="Proteomes" id="UP000050490"/>
    </source>
</evidence>
<dbReference type="EMBL" id="LJQI01000187">
    <property type="protein sequence ID" value="KPX30059.1"/>
    <property type="molecule type" value="Genomic_DNA"/>
</dbReference>
<evidence type="ECO:0000313" key="1">
    <source>
        <dbReference type="EMBL" id="KPX30059.1"/>
    </source>
</evidence>
<dbReference type="InterPro" id="IPR036412">
    <property type="entry name" value="HAD-like_sf"/>
</dbReference>
<dbReference type="EMBL" id="RBOA01000205">
    <property type="protein sequence ID" value="RMM00785.1"/>
    <property type="molecule type" value="Genomic_DNA"/>
</dbReference>
<dbReference type="PATRIC" id="fig|129137.4.peg.6622"/>
<reference evidence="1 3" key="1">
    <citation type="submission" date="2015-09" db="EMBL/GenBank/DDBJ databases">
        <title>Genome announcement of multiple Pseudomonas syringae strains.</title>
        <authorList>
            <person name="Thakur S."/>
            <person name="Wang P.W."/>
            <person name="Gong Y."/>
            <person name="Weir B.S."/>
            <person name="Guttman D.S."/>
        </authorList>
    </citation>
    <scope>NUCLEOTIDE SEQUENCE [LARGE SCALE GENOMIC DNA]</scope>
    <source>
        <strain evidence="1 3">ICMP4455</strain>
    </source>
</reference>
<evidence type="ECO:0000313" key="2">
    <source>
        <dbReference type="EMBL" id="RMM00785.1"/>
    </source>
</evidence>
<dbReference type="SUPFAM" id="SSF56784">
    <property type="entry name" value="HAD-like"/>
    <property type="match status" value="1"/>
</dbReference>
<comment type="caution">
    <text evidence="1">The sequence shown here is derived from an EMBL/GenBank/DDBJ whole genome shotgun (WGS) entry which is preliminary data.</text>
</comment>
<proteinExistence type="predicted"/>
<protein>
    <submittedName>
        <fullName evidence="1">Conjugal transfer protein</fullName>
    </submittedName>
</protein>
<dbReference type="AlphaFoldDB" id="A0A0P9RMB2"/>
<organism evidence="1 3">
    <name type="scientific">Pseudomonas amygdali pv. eriobotryae</name>
    <dbReference type="NCBI Taxonomy" id="129137"/>
    <lineage>
        <taxon>Bacteria</taxon>
        <taxon>Pseudomonadati</taxon>
        <taxon>Pseudomonadota</taxon>
        <taxon>Gammaproteobacteria</taxon>
        <taxon>Pseudomonadales</taxon>
        <taxon>Pseudomonadaceae</taxon>
        <taxon>Pseudomonas</taxon>
        <taxon>Pseudomonas amygdali</taxon>
    </lineage>
</organism>
<evidence type="ECO:0000313" key="4">
    <source>
        <dbReference type="Proteomes" id="UP000272627"/>
    </source>
</evidence>
<dbReference type="Proteomes" id="UP000050490">
    <property type="component" value="Unassembled WGS sequence"/>
</dbReference>
<gene>
    <name evidence="1" type="ORF">ALO70_200117</name>
    <name evidence="2" type="ORF">ALQ86_200023</name>
</gene>
<dbReference type="Proteomes" id="UP000272627">
    <property type="component" value="Unassembled WGS sequence"/>
</dbReference>
<dbReference type="Gene3D" id="3.40.50.1000">
    <property type="entry name" value="HAD superfamily/HAD-like"/>
    <property type="match status" value="1"/>
</dbReference>
<reference evidence="2 4" key="2">
    <citation type="submission" date="2018-08" db="EMBL/GenBank/DDBJ databases">
        <title>Recombination of ecologically and evolutionarily significant loci maintains genetic cohesion in the Pseudomonas syringae species complex.</title>
        <authorList>
            <person name="Dillon M."/>
            <person name="Thakur S."/>
            <person name="Almeida R.N.D."/>
            <person name="Weir B.S."/>
            <person name="Guttman D.S."/>
        </authorList>
    </citation>
    <scope>NUCLEOTIDE SEQUENCE [LARGE SCALE GENOMIC DNA]</scope>
    <source>
        <strain evidence="2 4">ICMP 8636</strain>
    </source>
</reference>
<dbReference type="InterPro" id="IPR023214">
    <property type="entry name" value="HAD_sf"/>
</dbReference>